<dbReference type="EMBL" id="QDDL01000006">
    <property type="protein sequence ID" value="PVZ67800.1"/>
    <property type="molecule type" value="Genomic_DNA"/>
</dbReference>
<dbReference type="InterPro" id="IPR043129">
    <property type="entry name" value="ATPase_NBD"/>
</dbReference>
<dbReference type="UniPathway" id="UPA00544"/>
<sequence>MEIFIGLMTGTSLDGLDLAAVSFQPDDHQPKIQLHAATTIDLPAQLIQQLRQLCHQSEISIHMLGQCHSWLGDFYAESIHSFIEQFQLDRQQIKAIGSHGQTIRHCPPTTDNAHPFTLQIGDPARIAIKTGFTTVADFRSNDLAAGGQAAPLAPAFHQWLFHSPLQNRAVVNIGGISNLTLLTADPHQPVIGFDCGPGNLLMDHWCMQHLQQPYDKDGQWAASGDFNPQLLEQLLSEPYLQLPIPKSTGRELFNPQWLNQQLSQFSLLIENNPIAENDIQATLLEFTAITIAQSLKQHSSQTEQLFICGGGAYNSQLKKRLQHYLKDISVATTEQIGLSPDLVEAVAFAWLAQQRLQQQPSGLPSVTGAKAATIQGAVWLP</sequence>
<dbReference type="UniPathway" id="UPA00343"/>
<dbReference type="AlphaFoldDB" id="A0A2V1GUT1"/>
<dbReference type="GO" id="GO:0097175">
    <property type="term" value="P:1,6-anhydro-N-acetyl-beta-muramic acid catabolic process"/>
    <property type="evidence" value="ECO:0007669"/>
    <property type="project" value="UniProtKB-UniRule"/>
</dbReference>
<evidence type="ECO:0000313" key="3">
    <source>
        <dbReference type="Proteomes" id="UP000244906"/>
    </source>
</evidence>
<keyword evidence="1" id="KW-0119">Carbohydrate metabolism</keyword>
<comment type="pathway">
    <text evidence="1">Amino-sugar metabolism; 1,6-anhydro-N-acetylmuramate degradation.</text>
</comment>
<protein>
    <recommendedName>
        <fullName evidence="1">Anhydro-N-acetylmuramic acid kinase</fullName>
        <ecNumber evidence="1">2.7.1.170</ecNumber>
    </recommendedName>
    <alternativeName>
        <fullName evidence="1">AnhMurNAc kinase</fullName>
    </alternativeName>
</protein>
<dbReference type="GO" id="GO:0006040">
    <property type="term" value="P:amino sugar metabolic process"/>
    <property type="evidence" value="ECO:0007669"/>
    <property type="project" value="InterPro"/>
</dbReference>
<dbReference type="GO" id="GO:0009254">
    <property type="term" value="P:peptidoglycan turnover"/>
    <property type="evidence" value="ECO:0007669"/>
    <property type="project" value="UniProtKB-UniRule"/>
</dbReference>
<dbReference type="PANTHER" id="PTHR30605">
    <property type="entry name" value="ANHYDRO-N-ACETYLMURAMIC ACID KINASE"/>
    <property type="match status" value="1"/>
</dbReference>
<dbReference type="CDD" id="cd24050">
    <property type="entry name" value="ASKHA_NBD_ANMK"/>
    <property type="match status" value="1"/>
</dbReference>
<keyword evidence="1" id="KW-0808">Transferase</keyword>
<gene>
    <name evidence="1" type="primary">anmK</name>
    <name evidence="2" type="ORF">DC094_15340</name>
</gene>
<feature type="binding site" evidence="1">
    <location>
        <begin position="10"/>
        <end position="17"/>
    </location>
    <ligand>
        <name>ATP</name>
        <dbReference type="ChEBI" id="CHEBI:30616"/>
    </ligand>
</feature>
<comment type="catalytic activity">
    <reaction evidence="1">
        <text>1,6-anhydro-N-acetyl-beta-muramate + ATP + H2O = N-acetyl-D-muramate 6-phosphate + ADP + H(+)</text>
        <dbReference type="Rhea" id="RHEA:24952"/>
        <dbReference type="ChEBI" id="CHEBI:15377"/>
        <dbReference type="ChEBI" id="CHEBI:15378"/>
        <dbReference type="ChEBI" id="CHEBI:30616"/>
        <dbReference type="ChEBI" id="CHEBI:58690"/>
        <dbReference type="ChEBI" id="CHEBI:58722"/>
        <dbReference type="ChEBI" id="CHEBI:456216"/>
        <dbReference type="EC" id="2.7.1.170"/>
    </reaction>
</comment>
<comment type="similarity">
    <text evidence="1">Belongs to the anhydro-N-acetylmuramic acid kinase family.</text>
</comment>
<dbReference type="PANTHER" id="PTHR30605:SF0">
    <property type="entry name" value="ANHYDRO-N-ACETYLMURAMIC ACID KINASE"/>
    <property type="match status" value="1"/>
</dbReference>
<organism evidence="2 3">
    <name type="scientific">Pelagibaculum spongiae</name>
    <dbReference type="NCBI Taxonomy" id="2080658"/>
    <lineage>
        <taxon>Bacteria</taxon>
        <taxon>Pseudomonadati</taxon>
        <taxon>Pseudomonadota</taxon>
        <taxon>Gammaproteobacteria</taxon>
        <taxon>Oceanospirillales</taxon>
        <taxon>Pelagibaculum</taxon>
    </lineage>
</organism>
<dbReference type="HAMAP" id="MF_01270">
    <property type="entry name" value="AnhMurNAc_kinase"/>
    <property type="match status" value="1"/>
</dbReference>
<dbReference type="NCBIfam" id="NF007148">
    <property type="entry name" value="PRK09585.3-2"/>
    <property type="match status" value="1"/>
</dbReference>
<evidence type="ECO:0000313" key="2">
    <source>
        <dbReference type="EMBL" id="PVZ67800.1"/>
    </source>
</evidence>
<keyword evidence="1 2" id="KW-0418">Kinase</keyword>
<comment type="caution">
    <text evidence="2">The sequence shown here is derived from an EMBL/GenBank/DDBJ whole genome shotgun (WGS) entry which is preliminary data.</text>
</comment>
<dbReference type="SUPFAM" id="SSF53067">
    <property type="entry name" value="Actin-like ATPase domain"/>
    <property type="match status" value="1"/>
</dbReference>
<evidence type="ECO:0000256" key="1">
    <source>
        <dbReference type="HAMAP-Rule" id="MF_01270"/>
    </source>
</evidence>
<dbReference type="RefSeq" id="WP_116687997.1">
    <property type="nucleotide sequence ID" value="NZ_CAWNYD010000006.1"/>
</dbReference>
<reference evidence="2 3" key="1">
    <citation type="submission" date="2018-04" db="EMBL/GenBank/DDBJ databases">
        <title>Thalassorhabdus spongiae gen. nov., sp. nov., isolated from a marine sponge in South-West Iceland.</title>
        <authorList>
            <person name="Knobloch S."/>
            <person name="Daussin A."/>
            <person name="Johannsson R."/>
            <person name="Marteinsson V.T."/>
        </authorList>
    </citation>
    <scope>NUCLEOTIDE SEQUENCE [LARGE SCALE GENOMIC DNA]</scope>
    <source>
        <strain evidence="2 3">Hp12</strain>
    </source>
</reference>
<dbReference type="EC" id="2.7.1.170" evidence="1"/>
<dbReference type="Proteomes" id="UP000244906">
    <property type="component" value="Unassembled WGS sequence"/>
</dbReference>
<dbReference type="Pfam" id="PF03702">
    <property type="entry name" value="AnmK"/>
    <property type="match status" value="1"/>
</dbReference>
<keyword evidence="1" id="KW-0547">Nucleotide-binding</keyword>
<dbReference type="Gene3D" id="3.30.420.40">
    <property type="match status" value="2"/>
</dbReference>
<comment type="function">
    <text evidence="1">Catalyzes the specific phosphorylation of 1,6-anhydro-N-acetylmuramic acid (anhMurNAc) with the simultaneous cleavage of the 1,6-anhydro ring, generating MurNAc-6-P. Is required for the utilization of anhMurNAc either imported from the medium or derived from its own cell wall murein, and thus plays a role in cell wall recycling.</text>
</comment>
<dbReference type="GO" id="GO:0005524">
    <property type="term" value="F:ATP binding"/>
    <property type="evidence" value="ECO:0007669"/>
    <property type="project" value="UniProtKB-UniRule"/>
</dbReference>
<name>A0A2V1GUT1_9GAMM</name>
<proteinExistence type="inferred from homology"/>
<accession>A0A2V1GUT1</accession>
<keyword evidence="3" id="KW-1185">Reference proteome</keyword>
<dbReference type="GO" id="GO:0016773">
    <property type="term" value="F:phosphotransferase activity, alcohol group as acceptor"/>
    <property type="evidence" value="ECO:0007669"/>
    <property type="project" value="UniProtKB-UniRule"/>
</dbReference>
<dbReference type="GO" id="GO:0016301">
    <property type="term" value="F:kinase activity"/>
    <property type="evidence" value="ECO:0007669"/>
    <property type="project" value="UniProtKB-KW"/>
</dbReference>
<dbReference type="InterPro" id="IPR005338">
    <property type="entry name" value="Anhydro_N_Ac-Mur_kinase"/>
</dbReference>
<dbReference type="NCBIfam" id="NF007139">
    <property type="entry name" value="PRK09585.1-3"/>
    <property type="match status" value="1"/>
</dbReference>
<dbReference type="OrthoDB" id="9763949at2"/>
<keyword evidence="1" id="KW-0067">ATP-binding</keyword>
<comment type="pathway">
    <text evidence="1">Cell wall biogenesis; peptidoglycan recycling.</text>
</comment>